<dbReference type="HAMAP" id="MF_01808">
    <property type="entry name" value="Recomb_XerC_XerD"/>
    <property type="match status" value="1"/>
</dbReference>
<evidence type="ECO:0000313" key="13">
    <source>
        <dbReference type="Proteomes" id="UP000000849"/>
    </source>
</evidence>
<dbReference type="PANTHER" id="PTHR30349:SF77">
    <property type="entry name" value="TYROSINE RECOMBINASE XERC"/>
    <property type="match status" value="1"/>
</dbReference>
<feature type="active site" evidence="9">
    <location>
        <position position="280"/>
    </location>
</feature>
<dbReference type="InterPro" id="IPR010998">
    <property type="entry name" value="Integrase_recombinase_N"/>
</dbReference>
<dbReference type="Proteomes" id="UP000000849">
    <property type="component" value="Chromosome"/>
</dbReference>
<dbReference type="KEGG" id="cfl:Cfla_1481"/>
<dbReference type="GO" id="GO:0006313">
    <property type="term" value="P:DNA transposition"/>
    <property type="evidence" value="ECO:0007669"/>
    <property type="project" value="UniProtKB-UniRule"/>
</dbReference>
<dbReference type="CDD" id="cd00798">
    <property type="entry name" value="INT_XerDC_C"/>
    <property type="match status" value="1"/>
</dbReference>
<feature type="active site" evidence="9">
    <location>
        <position position="160"/>
    </location>
</feature>
<dbReference type="InterPro" id="IPR002104">
    <property type="entry name" value="Integrase_catalytic"/>
</dbReference>
<dbReference type="InterPro" id="IPR050090">
    <property type="entry name" value="Tyrosine_recombinase_XerCD"/>
</dbReference>
<feature type="active site" description="O-(3'-phospho-DNA)-tyrosine intermediate" evidence="9">
    <location>
        <position position="289"/>
    </location>
</feature>
<dbReference type="HOGENOM" id="CLU_027562_9_0_11"/>
<evidence type="ECO:0000256" key="5">
    <source>
        <dbReference type="ARBA" id="ARBA00022908"/>
    </source>
</evidence>
<dbReference type="InterPro" id="IPR044068">
    <property type="entry name" value="CB"/>
</dbReference>
<feature type="active site" evidence="9">
    <location>
        <position position="257"/>
    </location>
</feature>
<evidence type="ECO:0000256" key="7">
    <source>
        <dbReference type="ARBA" id="ARBA00023172"/>
    </source>
</evidence>
<feature type="domain" description="Tyr recombinase" evidence="10">
    <location>
        <begin position="116"/>
        <end position="302"/>
    </location>
</feature>
<keyword evidence="13" id="KW-1185">Reference proteome</keyword>
<keyword evidence="3 9" id="KW-0132">Cell division</keyword>
<evidence type="ECO:0000256" key="3">
    <source>
        <dbReference type="ARBA" id="ARBA00022618"/>
    </source>
</evidence>
<dbReference type="InterPro" id="IPR013762">
    <property type="entry name" value="Integrase-like_cat_sf"/>
</dbReference>
<keyword evidence="8 9" id="KW-0131">Cell cycle</keyword>
<feature type="active site" evidence="9">
    <location>
        <position position="254"/>
    </location>
</feature>
<dbReference type="GO" id="GO:0007059">
    <property type="term" value="P:chromosome segregation"/>
    <property type="evidence" value="ECO:0007669"/>
    <property type="project" value="UniProtKB-UniRule"/>
</dbReference>
<feature type="domain" description="Core-binding (CB)" evidence="11">
    <location>
        <begin position="9"/>
        <end position="95"/>
    </location>
</feature>
<dbReference type="eggNOG" id="COG4974">
    <property type="taxonomic scope" value="Bacteria"/>
</dbReference>
<dbReference type="InterPro" id="IPR011010">
    <property type="entry name" value="DNA_brk_join_enz"/>
</dbReference>
<dbReference type="SUPFAM" id="SSF56349">
    <property type="entry name" value="DNA breaking-rejoining enzymes"/>
    <property type="match status" value="1"/>
</dbReference>
<evidence type="ECO:0000256" key="4">
    <source>
        <dbReference type="ARBA" id="ARBA00022829"/>
    </source>
</evidence>
<evidence type="ECO:0000259" key="10">
    <source>
        <dbReference type="PROSITE" id="PS51898"/>
    </source>
</evidence>
<keyword evidence="7 9" id="KW-0233">DNA recombination</keyword>
<accession>D5UD42</accession>
<comment type="function">
    <text evidence="9">Site-specific tyrosine recombinase, which acts by catalyzing the cutting and rejoining of the recombining DNA molecules. The XerC-XerD complex is essential to convert dimers of the bacterial chromosome into monomers to permit their segregation at cell division. It also contributes to the segregational stability of plasmids.</text>
</comment>
<protein>
    <recommendedName>
        <fullName evidence="9">Tyrosine recombinase XerC</fullName>
    </recommendedName>
</protein>
<dbReference type="Gene3D" id="1.10.150.130">
    <property type="match status" value="1"/>
</dbReference>
<dbReference type="InterPro" id="IPR023009">
    <property type="entry name" value="Tyrosine_recombinase_XerC/XerD"/>
</dbReference>
<dbReference type="Pfam" id="PF02899">
    <property type="entry name" value="Phage_int_SAM_1"/>
    <property type="match status" value="1"/>
</dbReference>
<evidence type="ECO:0000256" key="9">
    <source>
        <dbReference type="HAMAP-Rule" id="MF_01808"/>
    </source>
</evidence>
<dbReference type="GO" id="GO:0051301">
    <property type="term" value="P:cell division"/>
    <property type="evidence" value="ECO:0007669"/>
    <property type="project" value="UniProtKB-KW"/>
</dbReference>
<dbReference type="Gene3D" id="1.10.443.10">
    <property type="entry name" value="Intergrase catalytic core"/>
    <property type="match status" value="1"/>
</dbReference>
<comment type="subcellular location">
    <subcellularLocation>
        <location evidence="1 9">Cytoplasm</location>
    </subcellularLocation>
</comment>
<keyword evidence="6 9" id="KW-0238">DNA-binding</keyword>
<dbReference type="EMBL" id="CP001964">
    <property type="protein sequence ID" value="ADG74379.1"/>
    <property type="molecule type" value="Genomic_DNA"/>
</dbReference>
<keyword evidence="2 9" id="KW-0963">Cytoplasm</keyword>
<comment type="subunit">
    <text evidence="9">Forms a cyclic heterotetrameric complex composed of two molecules of XerC and two molecules of XerD.</text>
</comment>
<reference evidence="12 13" key="1">
    <citation type="journal article" date="2010" name="Stand. Genomic Sci.">
        <title>Complete genome sequence of Cellulomonas flavigena type strain (134).</title>
        <authorList>
            <person name="Abt B."/>
            <person name="Foster B."/>
            <person name="Lapidus A."/>
            <person name="Clum A."/>
            <person name="Sun H."/>
            <person name="Pukall R."/>
            <person name="Lucas S."/>
            <person name="Glavina Del Rio T."/>
            <person name="Nolan M."/>
            <person name="Tice H."/>
            <person name="Cheng J.F."/>
            <person name="Pitluck S."/>
            <person name="Liolios K."/>
            <person name="Ivanova N."/>
            <person name="Mavromatis K."/>
            <person name="Ovchinnikova G."/>
            <person name="Pati A."/>
            <person name="Goodwin L."/>
            <person name="Chen A."/>
            <person name="Palaniappan K."/>
            <person name="Land M."/>
            <person name="Hauser L."/>
            <person name="Chang Y.J."/>
            <person name="Jeffries C.D."/>
            <person name="Rohde M."/>
            <person name="Goker M."/>
            <person name="Woyke T."/>
            <person name="Bristow J."/>
            <person name="Eisen J.A."/>
            <person name="Markowitz V."/>
            <person name="Hugenholtz P."/>
            <person name="Kyrpides N.C."/>
            <person name="Klenk H.P."/>
        </authorList>
    </citation>
    <scope>NUCLEOTIDE SEQUENCE [LARGE SCALE GENOMIC DNA]</scope>
    <source>
        <strain evidence="13">ATCC 482 / DSM 20109 / BCRC 11376 / JCM 18109 / NBRC 3775 / NCIMB 8073 / NRS 134</strain>
    </source>
</reference>
<dbReference type="GO" id="GO:0003677">
    <property type="term" value="F:DNA binding"/>
    <property type="evidence" value="ECO:0007669"/>
    <property type="project" value="UniProtKB-UniRule"/>
</dbReference>
<evidence type="ECO:0000256" key="6">
    <source>
        <dbReference type="ARBA" id="ARBA00023125"/>
    </source>
</evidence>
<proteinExistence type="inferred from homology"/>
<organism evidence="12 13">
    <name type="scientific">Cellulomonas flavigena (strain ATCC 482 / DSM 20109 / BCRC 11376 / JCM 18109 / NBRC 3775 / NCIMB 8073 / NRS 134)</name>
    <dbReference type="NCBI Taxonomy" id="446466"/>
    <lineage>
        <taxon>Bacteria</taxon>
        <taxon>Bacillati</taxon>
        <taxon>Actinomycetota</taxon>
        <taxon>Actinomycetes</taxon>
        <taxon>Micrococcales</taxon>
        <taxon>Cellulomonadaceae</taxon>
        <taxon>Cellulomonas</taxon>
    </lineage>
</organism>
<dbReference type="PANTHER" id="PTHR30349">
    <property type="entry name" value="PHAGE INTEGRASE-RELATED"/>
    <property type="match status" value="1"/>
</dbReference>
<evidence type="ECO:0000313" key="12">
    <source>
        <dbReference type="EMBL" id="ADG74379.1"/>
    </source>
</evidence>
<feature type="active site" evidence="9">
    <location>
        <position position="184"/>
    </location>
</feature>
<evidence type="ECO:0000256" key="1">
    <source>
        <dbReference type="ARBA" id="ARBA00004496"/>
    </source>
</evidence>
<evidence type="ECO:0000256" key="2">
    <source>
        <dbReference type="ARBA" id="ARBA00022490"/>
    </source>
</evidence>
<dbReference type="GO" id="GO:0005737">
    <property type="term" value="C:cytoplasm"/>
    <property type="evidence" value="ECO:0007669"/>
    <property type="project" value="UniProtKB-SubCell"/>
</dbReference>
<dbReference type="InterPro" id="IPR004107">
    <property type="entry name" value="Integrase_SAM-like_N"/>
</dbReference>
<keyword evidence="4 9" id="KW-0159">Chromosome partition</keyword>
<evidence type="ECO:0000256" key="8">
    <source>
        <dbReference type="ARBA" id="ARBA00023306"/>
    </source>
</evidence>
<name>D5UD42_CELFN</name>
<dbReference type="PROSITE" id="PS51898">
    <property type="entry name" value="TYR_RECOMBINASE"/>
    <property type="match status" value="1"/>
</dbReference>
<sequence>MAEITNGAPERVRLCGDFALHLRAQRGVSEHTVRAYLGDVDHLLNHAVRQGVTRVDEIDLTVLRGWLAAMAAADLSRATVARRAAAARTFFRWATHTSRVSADPTLRLGTARAGGALPTVLALEPVTRLLDAARERAADGDPVHVRDWATVELLYATGVRVGELCGADVDDLDLQELTLRVVGKGDKQRVVPFGRPAARAVGAWLATGRPRLVREDSCGALLLGRRGGRIDQRQVRTVVHELAALVGVDDVAPHALRHTAATHLLEGGSDLRTVQEILGHASLSTTQRYTHVSAERLRSAFELAHPRA</sequence>
<gene>
    <name evidence="9" type="primary">xerC</name>
    <name evidence="12" type="ordered locus">Cfla_1481</name>
</gene>
<dbReference type="STRING" id="446466.Cfla_1481"/>
<dbReference type="RefSeq" id="WP_013116713.1">
    <property type="nucleotide sequence ID" value="NC_014151.1"/>
</dbReference>
<dbReference type="PROSITE" id="PS51900">
    <property type="entry name" value="CB"/>
    <property type="match status" value="1"/>
</dbReference>
<dbReference type="Pfam" id="PF00589">
    <property type="entry name" value="Phage_integrase"/>
    <property type="match status" value="1"/>
</dbReference>
<dbReference type="GO" id="GO:0009037">
    <property type="term" value="F:tyrosine-based site-specific recombinase activity"/>
    <property type="evidence" value="ECO:0007669"/>
    <property type="project" value="UniProtKB-UniRule"/>
</dbReference>
<comment type="similarity">
    <text evidence="9">Belongs to the 'phage' integrase family. XerC subfamily.</text>
</comment>
<evidence type="ECO:0000259" key="11">
    <source>
        <dbReference type="PROSITE" id="PS51900"/>
    </source>
</evidence>
<keyword evidence="5 9" id="KW-0229">DNA integration</keyword>
<dbReference type="AlphaFoldDB" id="D5UD42"/>